<keyword evidence="1" id="KW-0812">Transmembrane</keyword>
<keyword evidence="1" id="KW-0472">Membrane</keyword>
<keyword evidence="3" id="KW-1185">Reference proteome</keyword>
<evidence type="ECO:0000313" key="2">
    <source>
        <dbReference type="EMBL" id="MCZ4299270.1"/>
    </source>
</evidence>
<name>A0ABT4LY29_9PROT</name>
<evidence type="ECO:0000313" key="3">
    <source>
        <dbReference type="Proteomes" id="UP001083770"/>
    </source>
</evidence>
<keyword evidence="1" id="KW-1133">Transmembrane helix</keyword>
<accession>A0ABT4LY29</accession>
<dbReference type="EMBL" id="JAPWGW010000005">
    <property type="protein sequence ID" value="MCZ4299270.1"/>
    <property type="molecule type" value="Genomic_DNA"/>
</dbReference>
<sequence>MILRRLATSIRKQDWFTVLIETLIVVLGVFLGIQLGNWNGARADRELGDQYEVRLVADLEQDLADNLILRAYYDQVLASVVEADRLLASPDANSKDLVAAAYRASEFSNNPTDRATWDQIVSSGHLGLLPSQEVADGLSEYYKFQDLNDETNSLLQGTPYRFAVRALIPLPLQLAIREGCSDTVGEAGAITGFVAVCRIDVDEALLEAAALELKSSPSIREALRHQYSMVATVRNNIDGNIANLEVVIDGLRNDGAAP</sequence>
<protein>
    <recommendedName>
        <fullName evidence="4">Peptidylprolyl isomerase</fullName>
    </recommendedName>
</protein>
<evidence type="ECO:0000256" key="1">
    <source>
        <dbReference type="SAM" id="Phobius"/>
    </source>
</evidence>
<feature type="transmembrane region" description="Helical" evidence="1">
    <location>
        <begin position="15"/>
        <end position="35"/>
    </location>
</feature>
<dbReference type="RefSeq" id="WP_269403279.1">
    <property type="nucleotide sequence ID" value="NZ_JAPWGW010000005.1"/>
</dbReference>
<organism evidence="2 3">
    <name type="scientific">Henriciella marina</name>
    <dbReference type="NCBI Taxonomy" id="453851"/>
    <lineage>
        <taxon>Bacteria</taxon>
        <taxon>Pseudomonadati</taxon>
        <taxon>Pseudomonadota</taxon>
        <taxon>Alphaproteobacteria</taxon>
        <taxon>Hyphomonadales</taxon>
        <taxon>Hyphomonadaceae</taxon>
        <taxon>Henriciella</taxon>
    </lineage>
</organism>
<reference evidence="2" key="1">
    <citation type="submission" date="2022-12" db="EMBL/GenBank/DDBJ databases">
        <title>Bacterial isolates from different developmental stages of Nematostella vectensis.</title>
        <authorList>
            <person name="Fraune S."/>
        </authorList>
    </citation>
    <scope>NUCLEOTIDE SEQUENCE</scope>
    <source>
        <strain evidence="2">G21632-S1</strain>
    </source>
</reference>
<proteinExistence type="predicted"/>
<comment type="caution">
    <text evidence="2">The sequence shown here is derived from an EMBL/GenBank/DDBJ whole genome shotgun (WGS) entry which is preliminary data.</text>
</comment>
<gene>
    <name evidence="2" type="ORF">O4G74_14485</name>
</gene>
<evidence type="ECO:0008006" key="4">
    <source>
        <dbReference type="Google" id="ProtNLM"/>
    </source>
</evidence>
<dbReference type="Proteomes" id="UP001083770">
    <property type="component" value="Unassembled WGS sequence"/>
</dbReference>